<dbReference type="RefSeq" id="WP_013756501.1">
    <property type="nucleotide sequence ID" value="NC_015499.1"/>
</dbReference>
<dbReference type="PANTHER" id="PTHR43267">
    <property type="entry name" value="TRNA THREONYLCARBAMOYLADENOSINE DEHYDRATASE"/>
    <property type="match status" value="1"/>
</dbReference>
<proteinExistence type="predicted"/>
<dbReference type="Gene3D" id="3.40.50.720">
    <property type="entry name" value="NAD(P)-binding Rossmann-like Domain"/>
    <property type="match status" value="1"/>
</dbReference>
<dbReference type="GO" id="GO:0061503">
    <property type="term" value="F:tRNA threonylcarbamoyladenosine dehydratase"/>
    <property type="evidence" value="ECO:0007669"/>
    <property type="project" value="TreeGrafter"/>
</dbReference>
<accession>M1E869</accession>
<dbReference type="InterPro" id="IPR045886">
    <property type="entry name" value="ThiF/MoeB/HesA"/>
</dbReference>
<evidence type="ECO:0000313" key="3">
    <source>
        <dbReference type="Proteomes" id="UP000011765"/>
    </source>
</evidence>
<gene>
    <name evidence="2" type="ORF">Thena_1159</name>
</gene>
<dbReference type="GO" id="GO:0008641">
    <property type="term" value="F:ubiquitin-like modifier activating enzyme activity"/>
    <property type="evidence" value="ECO:0007669"/>
    <property type="project" value="InterPro"/>
</dbReference>
<feature type="domain" description="THIF-type NAD/FAD binding fold" evidence="1">
    <location>
        <begin position="7"/>
        <end position="208"/>
    </location>
</feature>
<dbReference type="InterPro" id="IPR035985">
    <property type="entry name" value="Ubiquitin-activating_enz"/>
</dbReference>
<dbReference type="SUPFAM" id="SSF69572">
    <property type="entry name" value="Activating enzymes of the ubiquitin-like proteins"/>
    <property type="match status" value="1"/>
</dbReference>
<dbReference type="eggNOG" id="COG0476">
    <property type="taxonomic scope" value="Bacteria"/>
</dbReference>
<dbReference type="OrthoDB" id="9804286at2"/>
<dbReference type="Pfam" id="PF00899">
    <property type="entry name" value="ThiF"/>
    <property type="match status" value="1"/>
</dbReference>
<dbReference type="PANTHER" id="PTHR43267:SF1">
    <property type="entry name" value="TRNA THREONYLCARBAMOYLADENOSINE DEHYDRATASE"/>
    <property type="match status" value="1"/>
</dbReference>
<reference evidence="2 3" key="1">
    <citation type="submission" date="2011-04" db="EMBL/GenBank/DDBJ databases">
        <title>The complete genome of Thermodesulfobium narugense DSM 14796.</title>
        <authorList>
            <consortium name="US DOE Joint Genome Institute (JGI-PGF)"/>
            <person name="Lucas S."/>
            <person name="Han J."/>
            <person name="Lapidus A."/>
            <person name="Bruce D."/>
            <person name="Goodwin L."/>
            <person name="Pitluck S."/>
            <person name="Peters L."/>
            <person name="Kyrpides N."/>
            <person name="Mavromatis K."/>
            <person name="Pagani I."/>
            <person name="Ivanova N."/>
            <person name="Ovchinnikova G."/>
            <person name="Zhang X."/>
            <person name="Saunders L."/>
            <person name="Detter J.C."/>
            <person name="Tapia R."/>
            <person name="Han C."/>
            <person name="Land M."/>
            <person name="Hauser L."/>
            <person name="Markowitz V."/>
            <person name="Cheng J.-F."/>
            <person name="Hugenholtz P."/>
            <person name="Woyke T."/>
            <person name="Wu D."/>
            <person name="Spring S."/>
            <person name="Schroeder M."/>
            <person name="Brambilla E."/>
            <person name="Klenk H.-P."/>
            <person name="Eisen J.A."/>
        </authorList>
    </citation>
    <scope>NUCLEOTIDE SEQUENCE [LARGE SCALE GENOMIC DNA]</scope>
    <source>
        <strain evidence="2 3">DSM 14796</strain>
    </source>
</reference>
<keyword evidence="3" id="KW-1185">Reference proteome</keyword>
<sequence length="220" mass="24372">MISKQFEKNIMTLGEEDQTKLFQSTVSIIGMGGLGGFVLEHLVRLGVGHIKIVDKDVFEESNLNRQILSDMNSLGRQKVEIAKIRAKNINKEVIIDSFDTEFTEKNAIEILKGSNVAVDALDNNNSRLLLFKIAKSLGIPVVHAAVSMTSGEVRVFFPEDEIIDFKKNKGTEEYKGTISPTVAVAASIQAMEVVKILTNKGSMLKNGLYFDLKDNFYSVI</sequence>
<dbReference type="HOGENOM" id="CLU_013325_10_4_9"/>
<dbReference type="GO" id="GO:0061504">
    <property type="term" value="P:cyclic threonylcarbamoyladenosine biosynthetic process"/>
    <property type="evidence" value="ECO:0007669"/>
    <property type="project" value="TreeGrafter"/>
</dbReference>
<dbReference type="InterPro" id="IPR000594">
    <property type="entry name" value="ThiF_NAD_FAD-bd"/>
</dbReference>
<dbReference type="AlphaFoldDB" id="M1E869"/>
<organism evidence="2 3">
    <name type="scientific">Thermodesulfobium narugense DSM 14796</name>
    <dbReference type="NCBI Taxonomy" id="747365"/>
    <lineage>
        <taxon>Bacteria</taxon>
        <taxon>Pseudomonadati</taxon>
        <taxon>Thermodesulfobiota</taxon>
        <taxon>Thermodesulfobiia</taxon>
        <taxon>Thermodesulfobiales</taxon>
        <taxon>Thermodesulfobiaceae</taxon>
        <taxon>Thermodesulfobium</taxon>
    </lineage>
</organism>
<dbReference type="KEGG" id="tnr:Thena_1159"/>
<dbReference type="Proteomes" id="UP000011765">
    <property type="component" value="Chromosome"/>
</dbReference>
<protein>
    <submittedName>
        <fullName evidence="2">UBA/THIF-type NAD/FAD binding protein</fullName>
    </submittedName>
</protein>
<evidence type="ECO:0000313" key="2">
    <source>
        <dbReference type="EMBL" id="AEE14780.1"/>
    </source>
</evidence>
<dbReference type="EMBL" id="CP002690">
    <property type="protein sequence ID" value="AEE14780.1"/>
    <property type="molecule type" value="Genomic_DNA"/>
</dbReference>
<dbReference type="CDD" id="cd00757">
    <property type="entry name" value="ThiF_MoeB_HesA_family"/>
    <property type="match status" value="1"/>
</dbReference>
<dbReference type="STRING" id="747365.Thena_1159"/>
<evidence type="ECO:0000259" key="1">
    <source>
        <dbReference type="Pfam" id="PF00899"/>
    </source>
</evidence>
<name>M1E869_9BACT</name>